<evidence type="ECO:0000256" key="5">
    <source>
        <dbReference type="ARBA" id="ARBA00022729"/>
    </source>
</evidence>
<evidence type="ECO:0000256" key="18">
    <source>
        <dbReference type="SAM" id="Phobius"/>
    </source>
</evidence>
<evidence type="ECO:0000256" key="15">
    <source>
        <dbReference type="ARBA" id="ARBA00060484"/>
    </source>
</evidence>
<dbReference type="GO" id="GO:0012505">
    <property type="term" value="C:endomembrane system"/>
    <property type="evidence" value="ECO:0007669"/>
    <property type="project" value="UniProtKB-SubCell"/>
</dbReference>
<dbReference type="PANTHER" id="PTHR47168:SF5">
    <property type="entry name" value="RING-TYPE DOMAIN-CONTAINING PROTEIN"/>
    <property type="match status" value="1"/>
</dbReference>
<dbReference type="CDD" id="cd02123">
    <property type="entry name" value="PA_C_RZF_like"/>
    <property type="match status" value="1"/>
</dbReference>
<dbReference type="Proteomes" id="UP000092600">
    <property type="component" value="Unassembled WGS sequence"/>
</dbReference>
<evidence type="ECO:0000256" key="14">
    <source>
        <dbReference type="ARBA" id="ARBA00046293"/>
    </source>
</evidence>
<organism evidence="20 21">
    <name type="scientific">Ananas comosus</name>
    <name type="common">Pineapple</name>
    <name type="synonym">Ananas ananas</name>
    <dbReference type="NCBI Taxonomy" id="4615"/>
    <lineage>
        <taxon>Eukaryota</taxon>
        <taxon>Viridiplantae</taxon>
        <taxon>Streptophyta</taxon>
        <taxon>Embryophyta</taxon>
        <taxon>Tracheophyta</taxon>
        <taxon>Spermatophyta</taxon>
        <taxon>Magnoliopsida</taxon>
        <taxon>Liliopsida</taxon>
        <taxon>Poales</taxon>
        <taxon>Bromeliaceae</taxon>
        <taxon>Bromelioideae</taxon>
        <taxon>Ananas</taxon>
    </lineage>
</organism>
<keyword evidence="8" id="KW-0653">Protein transport</keyword>
<evidence type="ECO:0000256" key="6">
    <source>
        <dbReference type="ARBA" id="ARBA00022771"/>
    </source>
</evidence>
<evidence type="ECO:0000256" key="3">
    <source>
        <dbReference type="ARBA" id="ARBA00022692"/>
    </source>
</evidence>
<dbReference type="Gramene" id="Aco011236.1.mrna1">
    <property type="protein sequence ID" value="Aco011236.1.mrna1"/>
    <property type="gene ID" value="Aco011236.1.path1"/>
</dbReference>
<dbReference type="AlphaFoldDB" id="A0A199W1U2"/>
<evidence type="ECO:0000256" key="12">
    <source>
        <dbReference type="ARBA" id="ARBA00023180"/>
    </source>
</evidence>
<dbReference type="EMBL" id="LSRQ01000432">
    <property type="protein sequence ID" value="OAY82885.1"/>
    <property type="molecule type" value="Genomic_DNA"/>
</dbReference>
<dbReference type="PANTHER" id="PTHR47168">
    <property type="entry name" value="RING ZINC FINGER DOMAIN SUPERFAMILY PROTEIN-RELATED"/>
    <property type="match status" value="1"/>
</dbReference>
<dbReference type="SUPFAM" id="SSF57850">
    <property type="entry name" value="RING/U-box"/>
    <property type="match status" value="1"/>
</dbReference>
<dbReference type="InterPro" id="IPR003137">
    <property type="entry name" value="PA_domain"/>
</dbReference>
<reference evidence="20 21" key="1">
    <citation type="journal article" date="2016" name="DNA Res.">
        <title>The draft genome of MD-2 pineapple using hybrid error correction of long reads.</title>
        <authorList>
            <person name="Redwan R.M."/>
            <person name="Saidin A."/>
            <person name="Kumar S.V."/>
        </authorList>
    </citation>
    <scope>NUCLEOTIDE SEQUENCE [LARGE SCALE GENOMIC DNA]</scope>
    <source>
        <strain evidence="21">cv. MD2</strain>
        <tissue evidence="20">Leaf</tissue>
    </source>
</reference>
<dbReference type="Gene3D" id="3.30.40.10">
    <property type="entry name" value="Zinc/RING finger domain, C3HC4 (zinc finger)"/>
    <property type="match status" value="1"/>
</dbReference>
<evidence type="ECO:0000256" key="16">
    <source>
        <dbReference type="PROSITE-ProRule" id="PRU00175"/>
    </source>
</evidence>
<keyword evidence="20" id="KW-0675">Receptor</keyword>
<evidence type="ECO:0000256" key="10">
    <source>
        <dbReference type="ARBA" id="ARBA00023136"/>
    </source>
</evidence>
<keyword evidence="12" id="KW-0325">Glycoprotein</keyword>
<dbReference type="InterPro" id="IPR046450">
    <property type="entry name" value="PA_dom_sf"/>
</dbReference>
<evidence type="ECO:0000256" key="8">
    <source>
        <dbReference type="ARBA" id="ARBA00022927"/>
    </source>
</evidence>
<comment type="caution">
    <text evidence="20">The sequence shown here is derived from an EMBL/GenBank/DDBJ whole genome shotgun (WGS) entry which is preliminary data.</text>
</comment>
<evidence type="ECO:0000256" key="13">
    <source>
        <dbReference type="ARBA" id="ARBA00046288"/>
    </source>
</evidence>
<proteinExistence type="predicted"/>
<evidence type="ECO:0000256" key="11">
    <source>
        <dbReference type="ARBA" id="ARBA00023157"/>
    </source>
</evidence>
<dbReference type="InterPro" id="IPR013083">
    <property type="entry name" value="Znf_RING/FYVE/PHD"/>
</dbReference>
<dbReference type="InterPro" id="IPR001841">
    <property type="entry name" value="Znf_RING"/>
</dbReference>
<gene>
    <name evidence="20" type="ORF">ACMD2_06341</name>
</gene>
<feature type="compositionally biased region" description="Low complexity" evidence="17">
    <location>
        <begin position="261"/>
        <end position="281"/>
    </location>
</feature>
<keyword evidence="10 18" id="KW-0472">Membrane</keyword>
<evidence type="ECO:0000256" key="17">
    <source>
        <dbReference type="SAM" id="MobiDB-lite"/>
    </source>
</evidence>
<evidence type="ECO:0000259" key="19">
    <source>
        <dbReference type="PROSITE" id="PS50089"/>
    </source>
</evidence>
<keyword evidence="6 16" id="KW-0863">Zinc-finger</keyword>
<dbReference type="PROSITE" id="PS50089">
    <property type="entry name" value="ZF_RING_2"/>
    <property type="match status" value="1"/>
</dbReference>
<feature type="region of interest" description="Disordered" evidence="17">
    <location>
        <begin position="293"/>
        <end position="319"/>
    </location>
</feature>
<sequence length="372" mass="39581">MGMLNNNSGKRYLLCSFVIVAVIYMMAGLGAANVVLMGNNVTLSFDDVEANFAPPVKGSGECGVLYIAEPLDACSPFTKKAVQGPVPPFALIIRGGCTFDDKVRYAQRAGFKAAIVYDNEDGGALISKFHGMSSRLVKAMPSLIFTSVLEDNCTSRTCAICLEDYNVGEKLRILPCRHKFHALCVDSWLTTWRTFCPVCKQDANAGMAANLPASESTPLLSSNAPSPISSRASSFRSSVPASPSIQILPPPHAQSVSRTYSNSSNPLIPNPNPSRSYTRSSAISISGSSADLRHLSASHRSRASHLASPQSLGLPMSSPVNSRLMNPYIPNSSNASPSYLYGSSSRQSYLRHCAESDASLSALASAQSLPGC</sequence>
<dbReference type="FunFam" id="3.30.40.10:FF:000276">
    <property type="entry name" value="Receptor homology region transmembrane domain-and RING domain-containing protein 2"/>
    <property type="match status" value="1"/>
</dbReference>
<keyword evidence="1" id="KW-0813">Transport</keyword>
<keyword evidence="4" id="KW-0479">Metal-binding</keyword>
<dbReference type="GO" id="GO:0008270">
    <property type="term" value="F:zinc ion binding"/>
    <property type="evidence" value="ECO:0007669"/>
    <property type="project" value="UniProtKB-KW"/>
</dbReference>
<protein>
    <submittedName>
        <fullName evidence="20">Receptor region, transmembrane domain-and RING domain-containing protein 1</fullName>
    </submittedName>
</protein>
<comment type="subcellular location">
    <subcellularLocation>
        <location evidence="13">Endomembrane system</location>
        <topology evidence="13">Single-pass type I membrane protein</topology>
    </subcellularLocation>
    <subcellularLocation>
        <location evidence="14">Prevacuolar compartment membrane</location>
    </subcellularLocation>
    <subcellularLocation>
        <location evidence="15">Protein storage vacuole membrane</location>
    </subcellularLocation>
</comment>
<dbReference type="Gene3D" id="3.50.30.30">
    <property type="match status" value="1"/>
</dbReference>
<keyword evidence="2" id="KW-0926">Vacuole</keyword>
<keyword evidence="7" id="KW-0862">Zinc</keyword>
<evidence type="ECO:0000256" key="9">
    <source>
        <dbReference type="ARBA" id="ARBA00022989"/>
    </source>
</evidence>
<evidence type="ECO:0000256" key="1">
    <source>
        <dbReference type="ARBA" id="ARBA00022448"/>
    </source>
</evidence>
<dbReference type="SUPFAM" id="SSF52025">
    <property type="entry name" value="PA domain"/>
    <property type="match status" value="1"/>
</dbReference>
<feature type="compositionally biased region" description="Low complexity" evidence="17">
    <location>
        <begin position="221"/>
        <end position="244"/>
    </location>
</feature>
<dbReference type="FunFam" id="3.50.30.30:FF:000020">
    <property type="entry name" value="Receptor homology region transmembrane domain-and RING domain-containing protein 2"/>
    <property type="match status" value="1"/>
</dbReference>
<keyword evidence="11" id="KW-1015">Disulfide bond</keyword>
<dbReference type="Pfam" id="PF02225">
    <property type="entry name" value="PA"/>
    <property type="match status" value="1"/>
</dbReference>
<dbReference type="GO" id="GO:0015031">
    <property type="term" value="P:protein transport"/>
    <property type="evidence" value="ECO:0007669"/>
    <property type="project" value="UniProtKB-KW"/>
</dbReference>
<keyword evidence="5" id="KW-0732">Signal</keyword>
<evidence type="ECO:0000313" key="21">
    <source>
        <dbReference type="Proteomes" id="UP000092600"/>
    </source>
</evidence>
<name>A0A199W1U2_ANACO</name>
<keyword evidence="9 18" id="KW-1133">Transmembrane helix</keyword>
<evidence type="ECO:0000256" key="4">
    <source>
        <dbReference type="ARBA" id="ARBA00022723"/>
    </source>
</evidence>
<feature type="transmembrane region" description="Helical" evidence="18">
    <location>
        <begin position="12"/>
        <end position="36"/>
    </location>
</feature>
<keyword evidence="3 18" id="KW-0812">Transmembrane</keyword>
<dbReference type="STRING" id="4615.A0A199W1U2"/>
<feature type="domain" description="RING-type" evidence="19">
    <location>
        <begin position="158"/>
        <end position="200"/>
    </location>
</feature>
<accession>A0A199W1U2</accession>
<dbReference type="SMART" id="SM00184">
    <property type="entry name" value="RING"/>
    <property type="match status" value="1"/>
</dbReference>
<evidence type="ECO:0000313" key="20">
    <source>
        <dbReference type="EMBL" id="OAY82885.1"/>
    </source>
</evidence>
<dbReference type="InterPro" id="IPR044744">
    <property type="entry name" value="ZNRF4/RNF13/RNF167_PA"/>
</dbReference>
<dbReference type="Pfam" id="PF13639">
    <property type="entry name" value="zf-RING_2"/>
    <property type="match status" value="1"/>
</dbReference>
<evidence type="ECO:0000256" key="7">
    <source>
        <dbReference type="ARBA" id="ARBA00022833"/>
    </source>
</evidence>
<evidence type="ECO:0000256" key="2">
    <source>
        <dbReference type="ARBA" id="ARBA00022554"/>
    </source>
</evidence>
<dbReference type="GO" id="GO:0032586">
    <property type="term" value="C:protein storage vacuole membrane"/>
    <property type="evidence" value="ECO:0007669"/>
    <property type="project" value="UniProtKB-SubCell"/>
</dbReference>
<dbReference type="InterPro" id="IPR051653">
    <property type="entry name" value="E3_ligase_sorting_rcpt"/>
</dbReference>
<feature type="region of interest" description="Disordered" evidence="17">
    <location>
        <begin position="214"/>
        <end position="281"/>
    </location>
</feature>